<feature type="chain" id="PRO_5016385204" evidence="1">
    <location>
        <begin position="28"/>
        <end position="385"/>
    </location>
</feature>
<evidence type="ECO:0000313" key="2">
    <source>
        <dbReference type="EMBL" id="RAJ06221.1"/>
    </source>
</evidence>
<accession>A0A327QPP4</accession>
<dbReference type="AlphaFoldDB" id="A0A327QPP4"/>
<feature type="signal peptide" evidence="1">
    <location>
        <begin position="1"/>
        <end position="27"/>
    </location>
</feature>
<protein>
    <submittedName>
        <fullName evidence="2">Uncharacterized protein</fullName>
    </submittedName>
</protein>
<evidence type="ECO:0000256" key="1">
    <source>
        <dbReference type="SAM" id="SignalP"/>
    </source>
</evidence>
<comment type="caution">
    <text evidence="2">The sequence shown here is derived from an EMBL/GenBank/DDBJ whole genome shotgun (WGS) entry which is preliminary data.</text>
</comment>
<name>A0A327QPP4_9FLAO</name>
<reference evidence="2 3" key="1">
    <citation type="submission" date="2018-06" db="EMBL/GenBank/DDBJ databases">
        <title>Genomic Encyclopedia of Archaeal and Bacterial Type Strains, Phase II (KMG-II): from individual species to whole genera.</title>
        <authorList>
            <person name="Goeker M."/>
        </authorList>
    </citation>
    <scope>NUCLEOTIDE SEQUENCE [LARGE SCALE GENOMIC DNA]</scope>
    <source>
        <strain evidence="2 3">DSM 23522</strain>
    </source>
</reference>
<evidence type="ECO:0000313" key="3">
    <source>
        <dbReference type="Proteomes" id="UP000249696"/>
    </source>
</evidence>
<feature type="non-terminal residue" evidence="2">
    <location>
        <position position="385"/>
    </location>
</feature>
<organism evidence="2 3">
    <name type="scientific">Arenibacter echinorum</name>
    <dbReference type="NCBI Taxonomy" id="440515"/>
    <lineage>
        <taxon>Bacteria</taxon>
        <taxon>Pseudomonadati</taxon>
        <taxon>Bacteroidota</taxon>
        <taxon>Flavobacteriia</taxon>
        <taxon>Flavobacteriales</taxon>
        <taxon>Flavobacteriaceae</taxon>
        <taxon>Arenibacter</taxon>
    </lineage>
</organism>
<dbReference type="Proteomes" id="UP000249696">
    <property type="component" value="Unassembled WGS sequence"/>
</dbReference>
<keyword evidence="1" id="KW-0732">Signal</keyword>
<gene>
    <name evidence="2" type="ORF">LV92_04153</name>
</gene>
<dbReference type="EMBL" id="QLLN01000010">
    <property type="protein sequence ID" value="RAJ06221.1"/>
    <property type="molecule type" value="Genomic_DNA"/>
</dbReference>
<proteinExistence type="predicted"/>
<keyword evidence="3" id="KW-1185">Reference proteome</keyword>
<sequence length="385" mass="39713">MTNLSKVYTMRKGILLIIFLISGFAMAQTTVNLEDQCNCEVLSGTLVTAPGTTTPTGADVGDIYVNTNTGTIYFWDGGSWELTSTDSQQLQVFSFNPANNQLTLTLENGGTFNADLSSLTGDGNITSTTIDVSGDVNALLGDVVLEIGDDAVTNAKLADNAVQTENILGGGADQVLVTDAVGTVAWVNRSSFTAIADQITITGVGTVADPFKVEDLSIVNAKLADGAVTTVKLGDDAVTNAKLADDAVQTQNILNGTILTEDISSGGNDKVLVTDAVGTVAWVDKSSFDAIADQVTITGVGTALDPFKVEDLSIVTAKLADGAVTTIKLGDDAVTNAKLADDAVQTENILSGGNDKVLVTDAVGTVAWVDKSSFDAIADQVTITG</sequence>